<organism evidence="1 2">
    <name type="scientific">Vagococcus bubulae</name>
    <dbReference type="NCBI Taxonomy" id="1977868"/>
    <lineage>
        <taxon>Bacteria</taxon>
        <taxon>Bacillati</taxon>
        <taxon>Bacillota</taxon>
        <taxon>Bacilli</taxon>
        <taxon>Lactobacillales</taxon>
        <taxon>Enterococcaceae</taxon>
        <taxon>Vagococcus</taxon>
    </lineage>
</organism>
<evidence type="ECO:0000313" key="1">
    <source>
        <dbReference type="EMBL" id="RST90603.1"/>
    </source>
</evidence>
<reference evidence="1 2" key="1">
    <citation type="submission" date="2017-05" db="EMBL/GenBank/DDBJ databases">
        <title>Vagococcus spp. assemblies.</title>
        <authorList>
            <person name="Gulvik C.A."/>
        </authorList>
    </citation>
    <scope>NUCLEOTIDE SEQUENCE [LARGE SCALE GENOMIC DNA]</scope>
    <source>
        <strain evidence="1 2">SS1994</strain>
    </source>
</reference>
<keyword evidence="2" id="KW-1185">Reference proteome</keyword>
<sequence>MKLSKSEHTIIHSATVAAGVVGASPIPFSDAALLVPIQTTMIVALYKRNGLTISQGVVKGLLKATLISGFGKSLAGNLFKFIPGVGTIAGGVINTGVAVTFTEFLGYAVAKELHGVEDIDMLDLTQVISNAVKTFSKI</sequence>
<accession>A0A429ZA99</accession>
<dbReference type="EMBL" id="NGJT01000034">
    <property type="protein sequence ID" value="RST90603.1"/>
    <property type="molecule type" value="Genomic_DNA"/>
</dbReference>
<dbReference type="GeneID" id="95582131"/>
<proteinExistence type="predicted"/>
<evidence type="ECO:0000313" key="2">
    <source>
        <dbReference type="Proteomes" id="UP000288490"/>
    </source>
</evidence>
<dbReference type="AlphaFoldDB" id="A0A429ZA99"/>
<name>A0A429ZA99_9ENTE</name>
<dbReference type="Proteomes" id="UP000288490">
    <property type="component" value="Unassembled WGS sequence"/>
</dbReference>
<protein>
    <submittedName>
        <fullName evidence="1">GTPase</fullName>
    </submittedName>
</protein>
<comment type="caution">
    <text evidence="1">The sequence shown here is derived from an EMBL/GenBank/DDBJ whole genome shotgun (WGS) entry which is preliminary data.</text>
</comment>
<dbReference type="RefSeq" id="WP_125958509.1">
    <property type="nucleotide sequence ID" value="NZ_NGJT01000034.1"/>
</dbReference>
<dbReference type="OrthoDB" id="9255830at2"/>
<gene>
    <name evidence="1" type="ORF">CBF36_11405</name>
</gene>